<comment type="caution">
    <text evidence="8">The sequence shown here is derived from an EMBL/GenBank/DDBJ whole genome shotgun (WGS) entry which is preliminary data.</text>
</comment>
<dbReference type="Pfam" id="PF00459">
    <property type="entry name" value="Inositol_P"/>
    <property type="match status" value="1"/>
</dbReference>
<dbReference type="GO" id="GO:0052834">
    <property type="term" value="F:inositol monophosphate phosphatase activity"/>
    <property type="evidence" value="ECO:0007669"/>
    <property type="project" value="UniProtKB-EC"/>
</dbReference>
<evidence type="ECO:0000256" key="5">
    <source>
        <dbReference type="ARBA" id="ARBA00022801"/>
    </source>
</evidence>
<dbReference type="InterPro" id="IPR020583">
    <property type="entry name" value="Inositol_monoP_metal-BS"/>
</dbReference>
<dbReference type="PROSITE" id="PS00629">
    <property type="entry name" value="IMP_1"/>
    <property type="match status" value="1"/>
</dbReference>
<evidence type="ECO:0000256" key="4">
    <source>
        <dbReference type="ARBA" id="ARBA00022723"/>
    </source>
</evidence>
<reference evidence="8 9" key="1">
    <citation type="submission" date="2021-03" db="EMBL/GenBank/DDBJ databases">
        <title>Genomic Encyclopedia of Type Strains, Phase IV (KMG-IV): sequencing the most valuable type-strain genomes for metagenomic binning, comparative biology and taxonomic classification.</title>
        <authorList>
            <person name="Goeker M."/>
        </authorList>
    </citation>
    <scope>NUCLEOTIDE SEQUENCE [LARGE SCALE GENOMIC DNA]</scope>
    <source>
        <strain evidence="8 9">DSM 24738</strain>
    </source>
</reference>
<comment type="catalytic activity">
    <reaction evidence="1 7">
        <text>a myo-inositol phosphate + H2O = myo-inositol + phosphate</text>
        <dbReference type="Rhea" id="RHEA:24056"/>
        <dbReference type="ChEBI" id="CHEBI:15377"/>
        <dbReference type="ChEBI" id="CHEBI:17268"/>
        <dbReference type="ChEBI" id="CHEBI:43474"/>
        <dbReference type="ChEBI" id="CHEBI:84139"/>
        <dbReference type="EC" id="3.1.3.25"/>
    </reaction>
</comment>
<dbReference type="InterPro" id="IPR020550">
    <property type="entry name" value="Inositol_monophosphatase_CS"/>
</dbReference>
<dbReference type="Proteomes" id="UP001519343">
    <property type="component" value="Unassembled WGS sequence"/>
</dbReference>
<dbReference type="SUPFAM" id="SSF56655">
    <property type="entry name" value="Carbohydrate phosphatase"/>
    <property type="match status" value="1"/>
</dbReference>
<dbReference type="InterPro" id="IPR033942">
    <property type="entry name" value="IMPase"/>
</dbReference>
<dbReference type="EC" id="3.1.3.25" evidence="7"/>
<dbReference type="PANTHER" id="PTHR20854">
    <property type="entry name" value="INOSITOL MONOPHOSPHATASE"/>
    <property type="match status" value="1"/>
</dbReference>
<dbReference type="CDD" id="cd01639">
    <property type="entry name" value="IMPase"/>
    <property type="match status" value="1"/>
</dbReference>
<protein>
    <recommendedName>
        <fullName evidence="7">Inositol-1-monophosphatase</fullName>
        <ecNumber evidence="7">3.1.3.25</ecNumber>
    </recommendedName>
</protein>
<dbReference type="RefSeq" id="WP_209810702.1">
    <property type="nucleotide sequence ID" value="NZ_JAGGKT010000007.1"/>
</dbReference>
<keyword evidence="6 7" id="KW-0460">Magnesium</keyword>
<evidence type="ECO:0000256" key="7">
    <source>
        <dbReference type="RuleBase" id="RU364068"/>
    </source>
</evidence>
<dbReference type="Gene3D" id="3.30.540.10">
    <property type="entry name" value="Fructose-1,6-Bisphosphatase, subunit A, domain 1"/>
    <property type="match status" value="1"/>
</dbReference>
<evidence type="ECO:0000256" key="1">
    <source>
        <dbReference type="ARBA" id="ARBA00001033"/>
    </source>
</evidence>
<evidence type="ECO:0000313" key="9">
    <source>
        <dbReference type="Proteomes" id="UP001519343"/>
    </source>
</evidence>
<accession>A0ABS4GRB3</accession>
<keyword evidence="9" id="KW-1185">Reference proteome</keyword>
<keyword evidence="5 7" id="KW-0378">Hydrolase</keyword>
<gene>
    <name evidence="8" type="ORF">J2Z37_002675</name>
</gene>
<proteinExistence type="inferred from homology"/>
<dbReference type="Gene3D" id="3.40.190.80">
    <property type="match status" value="1"/>
</dbReference>
<sequence>MSNERVTQVINGDHYLPFMLELAAESGKMILPYAGNAGEATQKSKADFVTEMDLKVEKYIINQILQRYPEHRIFSEEIGVLGDSKEYEWVIDPIDGTINYSMGLPLYGISIALCYQDECIAGVIALPALAETFWAVKGKGTFMNGKKVTMRQCELSEAYVSFGDFSKEGNRQSNAHRLAAFGNLVNEVYRIRMVGSAAVTMSYIAAGRLDAAVYVKPNRYDVAAGELLVSEAGGTWMKSEGYTIYGKEHIAKELIELLPVL</sequence>
<keyword evidence="4 7" id="KW-0479">Metal-binding</keyword>
<evidence type="ECO:0000313" key="8">
    <source>
        <dbReference type="EMBL" id="MBP1932667.1"/>
    </source>
</evidence>
<dbReference type="InterPro" id="IPR000760">
    <property type="entry name" value="Inositol_monophosphatase-like"/>
</dbReference>
<dbReference type="PRINTS" id="PR00377">
    <property type="entry name" value="IMPHPHTASES"/>
</dbReference>
<comment type="cofactor">
    <cofactor evidence="2 7">
        <name>Mg(2+)</name>
        <dbReference type="ChEBI" id="CHEBI:18420"/>
    </cofactor>
</comment>
<name>A0ABS4GRB3_9BACL</name>
<dbReference type="EMBL" id="JAGGKT010000007">
    <property type="protein sequence ID" value="MBP1932667.1"/>
    <property type="molecule type" value="Genomic_DNA"/>
</dbReference>
<evidence type="ECO:0000256" key="6">
    <source>
        <dbReference type="ARBA" id="ARBA00022842"/>
    </source>
</evidence>
<evidence type="ECO:0000256" key="3">
    <source>
        <dbReference type="ARBA" id="ARBA00009759"/>
    </source>
</evidence>
<comment type="similarity">
    <text evidence="3 7">Belongs to the inositol monophosphatase superfamily.</text>
</comment>
<dbReference type="PROSITE" id="PS00630">
    <property type="entry name" value="IMP_2"/>
    <property type="match status" value="1"/>
</dbReference>
<evidence type="ECO:0000256" key="2">
    <source>
        <dbReference type="ARBA" id="ARBA00001946"/>
    </source>
</evidence>
<organism evidence="8 9">
    <name type="scientific">Ammoniphilus resinae</name>
    <dbReference type="NCBI Taxonomy" id="861532"/>
    <lineage>
        <taxon>Bacteria</taxon>
        <taxon>Bacillati</taxon>
        <taxon>Bacillota</taxon>
        <taxon>Bacilli</taxon>
        <taxon>Bacillales</taxon>
        <taxon>Paenibacillaceae</taxon>
        <taxon>Aneurinibacillus group</taxon>
        <taxon>Ammoniphilus</taxon>
    </lineage>
</organism>
<dbReference type="PANTHER" id="PTHR20854:SF4">
    <property type="entry name" value="INOSITOL-1-MONOPHOSPHATASE-RELATED"/>
    <property type="match status" value="1"/>
</dbReference>